<dbReference type="RefSeq" id="XP_018023872.1">
    <property type="nucleotide sequence ID" value="XM_018168383.2"/>
</dbReference>
<evidence type="ECO:0000313" key="4">
    <source>
        <dbReference type="RefSeq" id="XP_047740246.1"/>
    </source>
</evidence>
<feature type="compositionally biased region" description="Basic and acidic residues" evidence="1">
    <location>
        <begin position="190"/>
        <end position="200"/>
    </location>
</feature>
<gene>
    <name evidence="3 4" type="primary">LOC108679689</name>
</gene>
<sequence length="285" mass="30789">MAAFIPTRPGALPIAPIAPHLQGSQVLRMVQEEGGIRPPASAPQWPPPLTTKFGAHDFMAKCARAGGREVEWPPRGADPSIYLSNPSLKANPQVPHRRGTAQPPVPPRPGLHVLKAHSSAPNLAITSESELPKPPTRLPSGIDPSTGVPPVPPPPTMASQSSSMTTSSSQPLQPGEEPNQTTVYPSNFKLRNEMPIHQEGARVVTSQPAFKMTKPMKMRGDSKWPPASAAQDEPEQQVREFIKPKKQCKDYSSFFAQHQLPPSYTGYRAPPGTQHVGADEEAVDM</sequence>
<feature type="region of interest" description="Disordered" evidence="1">
    <location>
        <begin position="70"/>
        <end position="114"/>
    </location>
</feature>
<organism evidence="2 3">
    <name type="scientific">Hyalella azteca</name>
    <name type="common">Amphipod</name>
    <dbReference type="NCBI Taxonomy" id="294128"/>
    <lineage>
        <taxon>Eukaryota</taxon>
        <taxon>Metazoa</taxon>
        <taxon>Ecdysozoa</taxon>
        <taxon>Arthropoda</taxon>
        <taxon>Crustacea</taxon>
        <taxon>Multicrustacea</taxon>
        <taxon>Malacostraca</taxon>
        <taxon>Eumalacostraca</taxon>
        <taxon>Peracarida</taxon>
        <taxon>Amphipoda</taxon>
        <taxon>Senticaudata</taxon>
        <taxon>Talitrida</taxon>
        <taxon>Talitroidea</taxon>
        <taxon>Hyalellidae</taxon>
        <taxon>Hyalella</taxon>
    </lineage>
</organism>
<evidence type="ECO:0000313" key="2">
    <source>
        <dbReference type="Proteomes" id="UP000694843"/>
    </source>
</evidence>
<proteinExistence type="predicted"/>
<reference evidence="3 4" key="1">
    <citation type="submission" date="2025-04" db="UniProtKB">
        <authorList>
            <consortium name="RefSeq"/>
        </authorList>
    </citation>
    <scope>IDENTIFICATION</scope>
    <source>
        <tissue evidence="3 4">Whole organism</tissue>
    </source>
</reference>
<protein>
    <submittedName>
        <fullName evidence="3 4">Proline-rich receptor-like protein kinase PERK10 isoform X1</fullName>
    </submittedName>
</protein>
<keyword evidence="2" id="KW-1185">Reference proteome</keyword>
<dbReference type="OrthoDB" id="1293114at2759"/>
<dbReference type="AlphaFoldDB" id="A0A8B7PE29"/>
<feature type="region of interest" description="Disordered" evidence="1">
    <location>
        <begin position="126"/>
        <end position="235"/>
    </location>
</feature>
<feature type="compositionally biased region" description="Low complexity" evidence="1">
    <location>
        <begin position="157"/>
        <end position="174"/>
    </location>
</feature>
<dbReference type="Proteomes" id="UP000694843">
    <property type="component" value="Unplaced"/>
</dbReference>
<dbReference type="GeneID" id="108679689"/>
<feature type="region of interest" description="Disordered" evidence="1">
    <location>
        <begin position="262"/>
        <end position="285"/>
    </location>
</feature>
<dbReference type="KEGG" id="hazt:108679689"/>
<accession>A0A8B7PE29</accession>
<evidence type="ECO:0000256" key="1">
    <source>
        <dbReference type="SAM" id="MobiDB-lite"/>
    </source>
</evidence>
<name>A0A8B7PE29_HYAAZ</name>
<dbReference type="RefSeq" id="XP_047740246.1">
    <property type="nucleotide sequence ID" value="XM_047884290.1"/>
</dbReference>
<evidence type="ECO:0000313" key="3">
    <source>
        <dbReference type="RefSeq" id="XP_018023872.1"/>
    </source>
</evidence>
<feature type="compositionally biased region" description="Pro residues" evidence="1">
    <location>
        <begin position="147"/>
        <end position="156"/>
    </location>
</feature>